<comment type="cofactor">
    <cofactor evidence="1">
        <name>FMN</name>
        <dbReference type="ChEBI" id="CHEBI:58210"/>
    </cofactor>
</comment>
<dbReference type="InterPro" id="IPR050712">
    <property type="entry name" value="NAD(P)H-dep_reductase"/>
</dbReference>
<evidence type="ECO:0000259" key="3">
    <source>
        <dbReference type="Pfam" id="PF03358"/>
    </source>
</evidence>
<dbReference type="GO" id="GO:0005829">
    <property type="term" value="C:cytosol"/>
    <property type="evidence" value="ECO:0007669"/>
    <property type="project" value="TreeGrafter"/>
</dbReference>
<dbReference type="InterPro" id="IPR029039">
    <property type="entry name" value="Flavoprotein-like_sf"/>
</dbReference>
<keyword evidence="2" id="KW-0285">Flavoprotein</keyword>
<keyword evidence="2" id="KW-0288">FMN</keyword>
<feature type="domain" description="NADPH-dependent FMN reductase-like" evidence="3">
    <location>
        <begin position="1"/>
        <end position="146"/>
    </location>
</feature>
<protein>
    <submittedName>
        <fullName evidence="4">FMN reductase</fullName>
        <ecNumber evidence="4">1.7.1.6</ecNumber>
    </submittedName>
</protein>
<sequence>MKIALVLGSISQKSMTHKIARFIVEQFPENIQCDVVQIQDLPLYTQDLDSITIPVYERVREQLKTADAVLIVTPEHNRSVPAALKNLLDIGSRPSGQNVWVGKKVAVATASPGSYGGINSGLHTRQILQALGCNVLSAEVYLSQAHTALSEEGQVTNERTAGFLAKFAANFVTFIK</sequence>
<reference evidence="4 5" key="1">
    <citation type="submission" date="2018-06" db="EMBL/GenBank/DDBJ databases">
        <authorList>
            <consortium name="Pathogen Informatics"/>
            <person name="Doyle S."/>
        </authorList>
    </citation>
    <scope>NUCLEOTIDE SEQUENCE [LARGE SCALE GENOMIC DNA]</scope>
    <source>
        <strain evidence="4 5">NCTC11621</strain>
    </source>
</reference>
<dbReference type="SUPFAM" id="SSF52218">
    <property type="entry name" value="Flavoproteins"/>
    <property type="match status" value="1"/>
</dbReference>
<dbReference type="EC" id="1.7.1.6" evidence="4"/>
<dbReference type="EMBL" id="UGTV01000015">
    <property type="protein sequence ID" value="SUC10332.1"/>
    <property type="molecule type" value="Genomic_DNA"/>
</dbReference>
<dbReference type="Proteomes" id="UP000254704">
    <property type="component" value="Unassembled WGS sequence"/>
</dbReference>
<evidence type="ECO:0000313" key="4">
    <source>
        <dbReference type="EMBL" id="SUC10332.1"/>
    </source>
</evidence>
<dbReference type="InterPro" id="IPR005025">
    <property type="entry name" value="FMN_Rdtase-like_dom"/>
</dbReference>
<evidence type="ECO:0000313" key="5">
    <source>
        <dbReference type="Proteomes" id="UP000254704"/>
    </source>
</evidence>
<evidence type="ECO:0000256" key="1">
    <source>
        <dbReference type="ARBA" id="ARBA00001917"/>
    </source>
</evidence>
<dbReference type="GO" id="GO:0050446">
    <property type="term" value="F:azobenzene reductase (NADP+) activity"/>
    <property type="evidence" value="ECO:0007669"/>
    <property type="project" value="UniProtKB-EC"/>
</dbReference>
<evidence type="ECO:0000256" key="2">
    <source>
        <dbReference type="ARBA" id="ARBA00022643"/>
    </source>
</evidence>
<dbReference type="OrthoDB" id="9812295at2"/>
<dbReference type="PANTHER" id="PTHR30543:SF21">
    <property type="entry name" value="NAD(P)H-DEPENDENT FMN REDUCTASE LOT6"/>
    <property type="match status" value="1"/>
</dbReference>
<keyword evidence="4" id="KW-0560">Oxidoreductase</keyword>
<name>A0A379EVJ8_9PAST</name>
<dbReference type="AlphaFoldDB" id="A0A379EVJ8"/>
<dbReference type="RefSeq" id="WP_049216265.1">
    <property type="nucleotide sequence ID" value="NZ_UGTV01000015.1"/>
</dbReference>
<dbReference type="PANTHER" id="PTHR30543">
    <property type="entry name" value="CHROMATE REDUCTASE"/>
    <property type="match status" value="1"/>
</dbReference>
<dbReference type="Gene3D" id="3.40.50.360">
    <property type="match status" value="1"/>
</dbReference>
<proteinExistence type="predicted"/>
<accession>A0A379EVJ8</accession>
<organism evidence="4 5">
    <name type="scientific">Pasteurella canis</name>
    <dbReference type="NCBI Taxonomy" id="753"/>
    <lineage>
        <taxon>Bacteria</taxon>
        <taxon>Pseudomonadati</taxon>
        <taxon>Pseudomonadota</taxon>
        <taxon>Gammaproteobacteria</taxon>
        <taxon>Pasteurellales</taxon>
        <taxon>Pasteurellaceae</taxon>
        <taxon>Pasteurella</taxon>
    </lineage>
</organism>
<dbReference type="Pfam" id="PF03358">
    <property type="entry name" value="FMN_red"/>
    <property type="match status" value="1"/>
</dbReference>
<dbReference type="GO" id="GO:0010181">
    <property type="term" value="F:FMN binding"/>
    <property type="evidence" value="ECO:0007669"/>
    <property type="project" value="TreeGrafter"/>
</dbReference>
<gene>
    <name evidence="4" type="primary">azr</name>
    <name evidence="4" type="ORF">NCTC11621_01383</name>
</gene>